<dbReference type="InterPro" id="IPR007304">
    <property type="entry name" value="TAP46-like"/>
</dbReference>
<dbReference type="EMBL" id="HE650821">
    <property type="protein sequence ID" value="CCF55661.1"/>
    <property type="molecule type" value="Genomic_DNA"/>
</dbReference>
<dbReference type="RefSeq" id="XP_003954796.1">
    <property type="nucleotide sequence ID" value="XM_003954747.1"/>
</dbReference>
<evidence type="ECO:0000256" key="1">
    <source>
        <dbReference type="SAM" id="MobiDB-lite"/>
    </source>
</evidence>
<dbReference type="PANTHER" id="PTHR10933:SF9">
    <property type="entry name" value="IMMUNOGLOBULIN-BINDING PROTEIN 1"/>
    <property type="match status" value="1"/>
</dbReference>
<dbReference type="PANTHER" id="PTHR10933">
    <property type="entry name" value="IMMUNOGLOBULIN-BINDING PROTEIN 1"/>
    <property type="match status" value="1"/>
</dbReference>
<dbReference type="GO" id="GO:0051721">
    <property type="term" value="F:protein phosphatase 2A binding"/>
    <property type="evidence" value="ECO:0007669"/>
    <property type="project" value="TreeGrafter"/>
</dbReference>
<dbReference type="HOGENOM" id="CLU_041824_2_2_1"/>
<evidence type="ECO:0000313" key="3">
    <source>
        <dbReference type="Proteomes" id="UP000005220"/>
    </source>
</evidence>
<organism evidence="2 3">
    <name type="scientific">Kazachstania africana (strain ATCC 22294 / BCRC 22015 / CBS 2517 / CECT 1963 / NBRC 1671 / NRRL Y-8276)</name>
    <name type="common">Yeast</name>
    <name type="synonym">Kluyveromyces africanus</name>
    <dbReference type="NCBI Taxonomy" id="1071382"/>
    <lineage>
        <taxon>Eukaryota</taxon>
        <taxon>Fungi</taxon>
        <taxon>Dikarya</taxon>
        <taxon>Ascomycota</taxon>
        <taxon>Saccharomycotina</taxon>
        <taxon>Saccharomycetes</taxon>
        <taxon>Saccharomycetales</taxon>
        <taxon>Saccharomycetaceae</taxon>
        <taxon>Kazachstania</taxon>
    </lineage>
</organism>
<dbReference type="STRING" id="1071382.H2AMR1"/>
<accession>H2AMR1</accession>
<protein>
    <recommendedName>
        <fullName evidence="4">TAP42-like protein</fullName>
    </recommendedName>
</protein>
<feature type="compositionally biased region" description="Acidic residues" evidence="1">
    <location>
        <begin position="316"/>
        <end position="330"/>
    </location>
</feature>
<dbReference type="GO" id="GO:1903432">
    <property type="term" value="P:regulation of TORC1 signaling"/>
    <property type="evidence" value="ECO:0007669"/>
    <property type="project" value="EnsemblFungi"/>
</dbReference>
<dbReference type="OrthoDB" id="10261753at2759"/>
<dbReference type="GO" id="GO:0045943">
    <property type="term" value="P:positive regulation of transcription by RNA polymerase I"/>
    <property type="evidence" value="ECO:0007669"/>
    <property type="project" value="EnsemblFungi"/>
</dbReference>
<dbReference type="GeneID" id="13882324"/>
<sequence>MTSIDAQFSSIIDTFKNKIEHSSSRQDSSGFQEIVTKNIQSLLELKSKIYNDLSLFSSNESLEDLSTKSIKYLSIDYYLALMFSRKQNITSKDPNSRNKFKLAFLQKSVQLFVQFLVSLQDYGILDPILSKKIDSFNETYNPNLNDLYQTSSADKDPELSNAYSKREQKIEFYKNSKTIEEQLNFLESNSNNDDEALRKLSTLKLSILSYQSFNEIEQILYEVELLQNFSKFEQSNTRERKEEIPSSTEYTDRLETLNMPLLSKNGKILRNFTLVDRKASLQNKVRGYGQYGPTMSVEEFLEKEWESGRVLQGGPEDIDKDNEKDEDNYDWNDKETYKAREWDEFKENNPRGSGNTTNRG</sequence>
<dbReference type="GO" id="GO:0035303">
    <property type="term" value="P:regulation of dephosphorylation"/>
    <property type="evidence" value="ECO:0007669"/>
    <property type="project" value="TreeGrafter"/>
</dbReference>
<evidence type="ECO:0008006" key="4">
    <source>
        <dbReference type="Google" id="ProtNLM"/>
    </source>
</evidence>
<dbReference type="GO" id="GO:0000159">
    <property type="term" value="C:protein phosphatase type 2A complex"/>
    <property type="evidence" value="ECO:0007669"/>
    <property type="project" value="EnsemblFungi"/>
</dbReference>
<feature type="compositionally biased region" description="Basic and acidic residues" evidence="1">
    <location>
        <begin position="331"/>
        <end position="349"/>
    </location>
</feature>
<dbReference type="eggNOG" id="KOG2830">
    <property type="taxonomic scope" value="Eukaryota"/>
</dbReference>
<feature type="region of interest" description="Disordered" evidence="1">
    <location>
        <begin position="308"/>
        <end position="360"/>
    </location>
</feature>
<dbReference type="InParanoid" id="H2AMR1"/>
<name>H2AMR1_KAZAF</name>
<proteinExistence type="predicted"/>
<dbReference type="KEGG" id="kaf:KAFR_0A02230"/>
<dbReference type="FunCoup" id="H2AMR1">
    <property type="interactions" value="694"/>
</dbReference>
<dbReference type="Pfam" id="PF04177">
    <property type="entry name" value="TAP42"/>
    <property type="match status" value="1"/>
</dbReference>
<dbReference type="InterPro" id="IPR038511">
    <property type="entry name" value="TAP42/TAP46-like_sf"/>
</dbReference>
<feature type="compositionally biased region" description="Polar residues" evidence="1">
    <location>
        <begin position="350"/>
        <end position="360"/>
    </location>
</feature>
<dbReference type="Proteomes" id="UP000005220">
    <property type="component" value="Chromosome 1"/>
</dbReference>
<keyword evidence="3" id="KW-1185">Reference proteome</keyword>
<reference evidence="2 3" key="1">
    <citation type="journal article" date="2011" name="Proc. Natl. Acad. Sci. U.S.A.">
        <title>Evolutionary erosion of yeast sex chromosomes by mating-type switching accidents.</title>
        <authorList>
            <person name="Gordon J.L."/>
            <person name="Armisen D."/>
            <person name="Proux-Wera E."/>
            <person name="Oheigeartaigh S.S."/>
            <person name="Byrne K.P."/>
            <person name="Wolfe K.H."/>
        </authorList>
    </citation>
    <scope>NUCLEOTIDE SEQUENCE [LARGE SCALE GENOMIC DNA]</scope>
    <source>
        <strain evidence="3">ATCC 22294 / BCRC 22015 / CBS 2517 / CECT 1963 / NBRC 1671 / NRRL Y-8276</strain>
    </source>
</reference>
<gene>
    <name evidence="2" type="primary">KAFR0A02230</name>
    <name evidence="2" type="ORF">KAFR_0A02230</name>
</gene>
<dbReference type="AlphaFoldDB" id="H2AMR1"/>
<dbReference type="Gene3D" id="1.25.40.540">
    <property type="entry name" value="TAP42-like family"/>
    <property type="match status" value="1"/>
</dbReference>
<dbReference type="GO" id="GO:0005829">
    <property type="term" value="C:cytosol"/>
    <property type="evidence" value="ECO:0007669"/>
    <property type="project" value="EnsemblFungi"/>
</dbReference>
<evidence type="ECO:0000313" key="2">
    <source>
        <dbReference type="EMBL" id="CCF55661.1"/>
    </source>
</evidence>